<keyword evidence="7 9" id="KW-0472">Membrane</keyword>
<dbReference type="GO" id="GO:0000139">
    <property type="term" value="C:Golgi membrane"/>
    <property type="evidence" value="ECO:0007669"/>
    <property type="project" value="TreeGrafter"/>
</dbReference>
<keyword evidence="10" id="KW-0732">Signal</keyword>
<feature type="signal peptide" evidence="10">
    <location>
        <begin position="1"/>
        <end position="23"/>
    </location>
</feature>
<dbReference type="PANTHER" id="PTHR10778:SF10">
    <property type="entry name" value="SOLUTE CARRIER FAMILY 35 MEMBER B1"/>
    <property type="match status" value="1"/>
</dbReference>
<keyword evidence="11" id="KW-1185">Reference proteome</keyword>
<feature type="transmembrane region" description="Helical" evidence="9">
    <location>
        <begin position="174"/>
        <end position="191"/>
    </location>
</feature>
<feature type="chain" id="PRO_5008146312" evidence="10">
    <location>
        <begin position="24"/>
        <end position="350"/>
    </location>
</feature>
<feature type="transmembrane region" description="Helical" evidence="9">
    <location>
        <begin position="243"/>
        <end position="264"/>
    </location>
</feature>
<keyword evidence="4 9" id="KW-0812">Transmembrane</keyword>
<evidence type="ECO:0000256" key="6">
    <source>
        <dbReference type="ARBA" id="ARBA00022989"/>
    </source>
</evidence>
<dbReference type="InterPro" id="IPR037185">
    <property type="entry name" value="EmrE-like"/>
</dbReference>
<comment type="similarity">
    <text evidence="2">Belongs to the nucleotide-sugar transporter family. SLC35B subfamily.</text>
</comment>
<evidence type="ECO:0000256" key="9">
    <source>
        <dbReference type="SAM" id="Phobius"/>
    </source>
</evidence>
<evidence type="ECO:0000256" key="4">
    <source>
        <dbReference type="ARBA" id="ARBA00022692"/>
    </source>
</evidence>
<dbReference type="WBParaSite" id="GPLIN_000149900">
    <property type="protein sequence ID" value="GPLIN_000149900"/>
    <property type="gene ID" value="GPLIN_000149900"/>
</dbReference>
<dbReference type="PANTHER" id="PTHR10778">
    <property type="entry name" value="SOLUTE CARRIER FAMILY 35 MEMBER B"/>
    <property type="match status" value="1"/>
</dbReference>
<evidence type="ECO:0000256" key="2">
    <source>
        <dbReference type="ARBA" id="ARBA00010694"/>
    </source>
</evidence>
<accession>A0A183BLL4</accession>
<evidence type="ECO:0000256" key="5">
    <source>
        <dbReference type="ARBA" id="ARBA00022824"/>
    </source>
</evidence>
<dbReference type="SUPFAM" id="SSF103481">
    <property type="entry name" value="Multidrug resistance efflux transporter EmrE"/>
    <property type="match status" value="1"/>
</dbReference>
<comment type="subcellular location">
    <subcellularLocation>
        <location evidence="1">Endoplasmic reticulum membrane</location>
        <topology evidence="1">Multi-pass membrane protein</topology>
    </subcellularLocation>
</comment>
<feature type="transmembrane region" description="Helical" evidence="9">
    <location>
        <begin position="276"/>
        <end position="296"/>
    </location>
</feature>
<dbReference type="GO" id="GO:0005460">
    <property type="term" value="F:UDP-glucose transmembrane transporter activity"/>
    <property type="evidence" value="ECO:0007669"/>
    <property type="project" value="TreeGrafter"/>
</dbReference>
<feature type="transmembrane region" description="Helical" evidence="9">
    <location>
        <begin position="97"/>
        <end position="119"/>
    </location>
</feature>
<keyword evidence="3" id="KW-0813">Transport</keyword>
<protein>
    <submittedName>
        <fullName evidence="12">Solute carrier family 35 member B1</fullName>
    </submittedName>
</protein>
<name>A0A183BLL4_GLOPA</name>
<evidence type="ECO:0000256" key="7">
    <source>
        <dbReference type="ARBA" id="ARBA00023136"/>
    </source>
</evidence>
<feature type="transmembrane region" description="Helical" evidence="9">
    <location>
        <begin position="211"/>
        <end position="231"/>
    </location>
</feature>
<evidence type="ECO:0000256" key="1">
    <source>
        <dbReference type="ARBA" id="ARBA00004477"/>
    </source>
</evidence>
<proteinExistence type="inferred from homology"/>
<feature type="transmembrane region" description="Helical" evidence="9">
    <location>
        <begin position="302"/>
        <end position="318"/>
    </location>
</feature>
<feature type="region of interest" description="Disordered" evidence="8">
    <location>
        <begin position="326"/>
        <end position="350"/>
    </location>
</feature>
<reference evidence="12" key="3">
    <citation type="submission" date="2016-06" db="UniProtKB">
        <authorList>
            <consortium name="WormBaseParasite"/>
        </authorList>
    </citation>
    <scope>IDENTIFICATION</scope>
</reference>
<evidence type="ECO:0000256" key="8">
    <source>
        <dbReference type="SAM" id="MobiDB-lite"/>
    </source>
</evidence>
<keyword evidence="5" id="KW-0256">Endoplasmic reticulum</keyword>
<evidence type="ECO:0000256" key="10">
    <source>
        <dbReference type="SAM" id="SignalP"/>
    </source>
</evidence>
<dbReference type="AlphaFoldDB" id="A0A183BLL4"/>
<evidence type="ECO:0000256" key="3">
    <source>
        <dbReference type="ARBA" id="ARBA00022448"/>
    </source>
</evidence>
<dbReference type="GO" id="GO:0005459">
    <property type="term" value="F:UDP-galactose transmembrane transporter activity"/>
    <property type="evidence" value="ECO:0007669"/>
    <property type="project" value="TreeGrafter"/>
</dbReference>
<feature type="transmembrane region" description="Helical" evidence="9">
    <location>
        <begin position="152"/>
        <end position="168"/>
    </location>
</feature>
<reference evidence="11" key="1">
    <citation type="submission" date="2013-12" db="EMBL/GenBank/DDBJ databases">
        <authorList>
            <person name="Aslett M."/>
        </authorList>
    </citation>
    <scope>NUCLEOTIDE SEQUENCE [LARGE SCALE GENOMIC DNA]</scope>
    <source>
        <strain evidence="11">Lindley</strain>
    </source>
</reference>
<reference evidence="11" key="2">
    <citation type="submission" date="2014-05" db="EMBL/GenBank/DDBJ databases">
        <title>The genome and life-stage specific transcriptomes of Globodera pallida elucidate key aspects of plant parasitism by a cyst nematode.</title>
        <authorList>
            <person name="Cotton J.A."/>
            <person name="Lilley C.J."/>
            <person name="Jones L.M."/>
            <person name="Kikuchi T."/>
            <person name="Reid A.J."/>
            <person name="Thorpe P."/>
            <person name="Tsai I.J."/>
            <person name="Beasley H."/>
            <person name="Blok V."/>
            <person name="Cock P.J.A."/>
            <person name="Van den Akker S.E."/>
            <person name="Holroyd N."/>
            <person name="Hunt M."/>
            <person name="Mantelin S."/>
            <person name="Naghra H."/>
            <person name="Pain A."/>
            <person name="Palomares-Rius J.E."/>
            <person name="Zarowiecki M."/>
            <person name="Berriman M."/>
            <person name="Jones J.T."/>
            <person name="Urwin P.E."/>
        </authorList>
    </citation>
    <scope>NUCLEOTIDE SEQUENCE [LARGE SCALE GENOMIC DNA]</scope>
    <source>
        <strain evidence="11">Lindley</strain>
    </source>
</reference>
<dbReference type="InterPro" id="IPR013657">
    <property type="entry name" value="SCL35B1-4/HUT1"/>
</dbReference>
<evidence type="ECO:0000313" key="12">
    <source>
        <dbReference type="WBParaSite" id="GPLIN_000149900"/>
    </source>
</evidence>
<dbReference type="Pfam" id="PF08449">
    <property type="entry name" value="UAA"/>
    <property type="match status" value="1"/>
</dbReference>
<feature type="transmembrane region" description="Helical" evidence="9">
    <location>
        <begin position="61"/>
        <end position="82"/>
    </location>
</feature>
<sequence>MISVLLYLCSIFSLFTPPQHNNGWSNDIANGNTAGLVTSGAEFVVLRYTQRLFGEKKERFVYMQALVFCQCATNLLVAWYVLRRNARKSLDNVPNYLYSMCSTSYFLAMLFSSLALEWVNYPTQVLGKSCKPIPIMLFGVLFAHKRYGLRKYFYVLLIVAGMAIFLYKPQKSGVGFQFGSGELFLCLSLAMDGVTGAVQDRIRHYHTTDKWTMMFSMNAFSSIFLAIMLLATGELFQFVRFVAAYPFVLQQMFLFALSGACFIFKTVTDFGPLTCSIVTTLRKLFSLVFSIVIFSHPYTDRHVVGIAFVFIALILDAVDSRKSHGQNVKKEAPPAKNGFVPIPTAPEKEN</sequence>
<organism evidence="11 12">
    <name type="scientific">Globodera pallida</name>
    <name type="common">Potato cyst nematode worm</name>
    <name type="synonym">Heterodera pallida</name>
    <dbReference type="NCBI Taxonomy" id="36090"/>
    <lineage>
        <taxon>Eukaryota</taxon>
        <taxon>Metazoa</taxon>
        <taxon>Ecdysozoa</taxon>
        <taxon>Nematoda</taxon>
        <taxon>Chromadorea</taxon>
        <taxon>Rhabditida</taxon>
        <taxon>Tylenchina</taxon>
        <taxon>Tylenchomorpha</taxon>
        <taxon>Tylenchoidea</taxon>
        <taxon>Heteroderidae</taxon>
        <taxon>Heteroderinae</taxon>
        <taxon>Globodera</taxon>
    </lineage>
</organism>
<dbReference type="GO" id="GO:0005789">
    <property type="term" value="C:endoplasmic reticulum membrane"/>
    <property type="evidence" value="ECO:0007669"/>
    <property type="project" value="UniProtKB-SubCell"/>
</dbReference>
<keyword evidence="6 9" id="KW-1133">Transmembrane helix</keyword>
<dbReference type="Proteomes" id="UP000050741">
    <property type="component" value="Unassembled WGS sequence"/>
</dbReference>
<evidence type="ECO:0000313" key="11">
    <source>
        <dbReference type="Proteomes" id="UP000050741"/>
    </source>
</evidence>